<dbReference type="GO" id="GO:0005886">
    <property type="term" value="C:plasma membrane"/>
    <property type="evidence" value="ECO:0007669"/>
    <property type="project" value="UniProtKB-SubCell"/>
</dbReference>
<feature type="transmembrane region" description="Helical" evidence="6">
    <location>
        <begin position="339"/>
        <end position="357"/>
    </location>
</feature>
<dbReference type="Proteomes" id="UP000252415">
    <property type="component" value="Unassembled WGS sequence"/>
</dbReference>
<reference evidence="7 8" key="1">
    <citation type="submission" date="2018-07" db="EMBL/GenBank/DDBJ databases">
        <title>Genomic Encyclopedia of Type Strains, Phase III (KMG-III): the genomes of soil and plant-associated and newly described type strains.</title>
        <authorList>
            <person name="Whitman W."/>
        </authorList>
    </citation>
    <scope>NUCLEOTIDE SEQUENCE [LARGE SCALE GENOMIC DNA]</scope>
    <source>
        <strain evidence="7 8">CECT 7506</strain>
    </source>
</reference>
<feature type="transmembrane region" description="Helical" evidence="6">
    <location>
        <begin position="396"/>
        <end position="419"/>
    </location>
</feature>
<feature type="transmembrane region" description="Helical" evidence="6">
    <location>
        <begin position="54"/>
        <end position="76"/>
    </location>
</feature>
<evidence type="ECO:0000313" key="7">
    <source>
        <dbReference type="EMBL" id="RCW48870.1"/>
    </source>
</evidence>
<dbReference type="PANTHER" id="PTHR30250:SF11">
    <property type="entry name" value="O-ANTIGEN TRANSPORTER-RELATED"/>
    <property type="match status" value="1"/>
</dbReference>
<feature type="transmembrane region" description="Helical" evidence="6">
    <location>
        <begin position="186"/>
        <end position="204"/>
    </location>
</feature>
<proteinExistence type="predicted"/>
<evidence type="ECO:0000256" key="4">
    <source>
        <dbReference type="ARBA" id="ARBA00022989"/>
    </source>
</evidence>
<feature type="transmembrane region" description="Helical" evidence="6">
    <location>
        <begin position="159"/>
        <end position="180"/>
    </location>
</feature>
<keyword evidence="5 6" id="KW-0472">Membrane</keyword>
<dbReference type="RefSeq" id="WP_114379634.1">
    <property type="nucleotide sequence ID" value="NZ_QPJD01000005.1"/>
</dbReference>
<protein>
    <submittedName>
        <fullName evidence="7">O-antigen/teichoic acid export membrane protein</fullName>
    </submittedName>
</protein>
<keyword evidence="8" id="KW-1185">Reference proteome</keyword>
<evidence type="ECO:0000256" key="1">
    <source>
        <dbReference type="ARBA" id="ARBA00004651"/>
    </source>
</evidence>
<dbReference type="InterPro" id="IPR050833">
    <property type="entry name" value="Poly_Biosynth_Transport"/>
</dbReference>
<name>A0A368W2D6_9BACL</name>
<sequence length="457" mass="50479">MAQLAIRKILNGNGLVQTIMRTSATNFMVMVITTLTSIMTARMFGVAGKGEFSAILFWSTFLVGVVGFGLPTSLIYNMKRHAGKGAEYIRAGFLFQLPVSIIVGVISWMYLPVWLGNYSAEVIQTARWYTVLTLPLLLAVNLIAALAQSSDNFKIYNGVRLFVPLFNLAGILVLFMTGVLDIHAASFVYLITTLLVVIWSLYQLRGELKIDWLKRMVDRAAAKSLFGYGSRVFGVELLGTLYSQFDKIIILSLLTPRDFGLYSVVYALSRVFNTVQMAISNVIFPKLTGLDKDKIIATVGRAFRLSLILMTIVVVPSIFVGRFLMGILFGKEFLEASTAFYLLSIECILGGGSWILAASFNALGRPGLVLIRQVIALAITIGLFFVFTPLYGLNGIALSLLIGALVRMLITIAAMRVAFKVRFAGMLFDKDDFRFLIGRLREKKIIKRAGRAGGMDE</sequence>
<evidence type="ECO:0000313" key="8">
    <source>
        <dbReference type="Proteomes" id="UP000252415"/>
    </source>
</evidence>
<keyword evidence="2" id="KW-1003">Cell membrane</keyword>
<dbReference type="OrthoDB" id="8482265at2"/>
<dbReference type="AlphaFoldDB" id="A0A368W2D6"/>
<evidence type="ECO:0000256" key="3">
    <source>
        <dbReference type="ARBA" id="ARBA00022692"/>
    </source>
</evidence>
<feature type="transmembrane region" description="Helical" evidence="6">
    <location>
        <begin position="305"/>
        <end position="327"/>
    </location>
</feature>
<dbReference type="Pfam" id="PF13440">
    <property type="entry name" value="Polysacc_synt_3"/>
    <property type="match status" value="1"/>
</dbReference>
<organism evidence="7 8">
    <name type="scientific">Paenibacillus prosopidis</name>
    <dbReference type="NCBI Taxonomy" id="630520"/>
    <lineage>
        <taxon>Bacteria</taxon>
        <taxon>Bacillati</taxon>
        <taxon>Bacillota</taxon>
        <taxon>Bacilli</taxon>
        <taxon>Bacillales</taxon>
        <taxon>Paenibacillaceae</taxon>
        <taxon>Paenibacillus</taxon>
    </lineage>
</organism>
<evidence type="ECO:0000256" key="2">
    <source>
        <dbReference type="ARBA" id="ARBA00022475"/>
    </source>
</evidence>
<comment type="subcellular location">
    <subcellularLocation>
        <location evidence="1">Cell membrane</location>
        <topology evidence="1">Multi-pass membrane protein</topology>
    </subcellularLocation>
</comment>
<gene>
    <name evidence="7" type="ORF">DFP97_10553</name>
</gene>
<accession>A0A368W2D6</accession>
<feature type="transmembrane region" description="Helical" evidence="6">
    <location>
        <begin position="126"/>
        <end position="147"/>
    </location>
</feature>
<feature type="transmembrane region" description="Helical" evidence="6">
    <location>
        <begin position="369"/>
        <end position="390"/>
    </location>
</feature>
<evidence type="ECO:0000256" key="5">
    <source>
        <dbReference type="ARBA" id="ARBA00023136"/>
    </source>
</evidence>
<comment type="caution">
    <text evidence="7">The sequence shown here is derived from an EMBL/GenBank/DDBJ whole genome shotgun (WGS) entry which is preliminary data.</text>
</comment>
<keyword evidence="3 6" id="KW-0812">Transmembrane</keyword>
<dbReference type="EMBL" id="QPJD01000005">
    <property type="protein sequence ID" value="RCW48870.1"/>
    <property type="molecule type" value="Genomic_DNA"/>
</dbReference>
<keyword evidence="4 6" id="KW-1133">Transmembrane helix</keyword>
<feature type="transmembrane region" description="Helical" evidence="6">
    <location>
        <begin position="27"/>
        <end position="48"/>
    </location>
</feature>
<evidence type="ECO:0000256" key="6">
    <source>
        <dbReference type="SAM" id="Phobius"/>
    </source>
</evidence>
<dbReference type="PANTHER" id="PTHR30250">
    <property type="entry name" value="PST FAMILY PREDICTED COLANIC ACID TRANSPORTER"/>
    <property type="match status" value="1"/>
</dbReference>
<feature type="transmembrane region" description="Helical" evidence="6">
    <location>
        <begin position="88"/>
        <end position="111"/>
    </location>
</feature>